<dbReference type="EnsemblFungi" id="EJT78861">
    <property type="protein sequence ID" value="EJT78861"/>
    <property type="gene ID" value="GGTG_03955"/>
</dbReference>
<dbReference type="VEuPathDB" id="FungiDB:GGTG_03955"/>
<evidence type="ECO:0000256" key="4">
    <source>
        <dbReference type="ARBA" id="ARBA00023163"/>
    </source>
</evidence>
<protein>
    <recommendedName>
        <fullName evidence="8">TEA domain-containing protein</fullName>
    </recommendedName>
</protein>
<keyword evidence="4" id="KW-0804">Transcription</keyword>
<feature type="compositionally biased region" description="Basic residues" evidence="7">
    <location>
        <begin position="910"/>
        <end position="927"/>
    </location>
</feature>
<feature type="region of interest" description="Disordered" evidence="7">
    <location>
        <begin position="165"/>
        <end position="184"/>
    </location>
</feature>
<feature type="region of interest" description="Disordered" evidence="7">
    <location>
        <begin position="297"/>
        <end position="322"/>
    </location>
</feature>
<evidence type="ECO:0000256" key="7">
    <source>
        <dbReference type="SAM" id="MobiDB-lite"/>
    </source>
</evidence>
<dbReference type="GeneID" id="20344413"/>
<feature type="compositionally biased region" description="Polar residues" evidence="7">
    <location>
        <begin position="677"/>
        <end position="686"/>
    </location>
</feature>
<dbReference type="GO" id="GO:0000978">
    <property type="term" value="F:RNA polymerase II cis-regulatory region sequence-specific DNA binding"/>
    <property type="evidence" value="ECO:0007669"/>
    <property type="project" value="TreeGrafter"/>
</dbReference>
<dbReference type="OrthoDB" id="10006572at2759"/>
<feature type="compositionally biased region" description="Basic and acidic residues" evidence="7">
    <location>
        <begin position="708"/>
        <end position="724"/>
    </location>
</feature>
<reference evidence="9" key="3">
    <citation type="submission" date="2010-09" db="EMBL/GenBank/DDBJ databases">
        <title>Annotation of Gaeumannomyces graminis var. tritici R3-111a-1.</title>
        <authorList>
            <consortium name="The Broad Institute Genome Sequencing Platform"/>
            <person name="Ma L.-J."/>
            <person name="Dead R."/>
            <person name="Young S.K."/>
            <person name="Zeng Q."/>
            <person name="Gargeya S."/>
            <person name="Fitzgerald M."/>
            <person name="Haas B."/>
            <person name="Abouelleil A."/>
            <person name="Alvarado L."/>
            <person name="Arachchi H.M."/>
            <person name="Berlin A."/>
            <person name="Brown A."/>
            <person name="Chapman S.B."/>
            <person name="Chen Z."/>
            <person name="Dunbar C."/>
            <person name="Freedman E."/>
            <person name="Gearin G."/>
            <person name="Gellesch M."/>
            <person name="Goldberg J."/>
            <person name="Griggs A."/>
            <person name="Gujja S."/>
            <person name="Heiman D."/>
            <person name="Howarth C."/>
            <person name="Larson L."/>
            <person name="Lui A."/>
            <person name="MacDonald P.J.P."/>
            <person name="Mehta T."/>
            <person name="Montmayeur A."/>
            <person name="Murphy C."/>
            <person name="Neiman D."/>
            <person name="Pearson M."/>
            <person name="Priest M."/>
            <person name="Roberts A."/>
            <person name="Saif S."/>
            <person name="Shea T."/>
            <person name="Shenoy N."/>
            <person name="Sisk P."/>
            <person name="Stolte C."/>
            <person name="Sykes S."/>
            <person name="Yandava C."/>
            <person name="Wortman J."/>
            <person name="Nusbaum C."/>
            <person name="Birren B."/>
        </authorList>
    </citation>
    <scope>NUCLEOTIDE SEQUENCE</scope>
    <source>
        <strain evidence="9">R3-111a-1</strain>
    </source>
</reference>
<comment type="subcellular location">
    <subcellularLocation>
        <location evidence="1">Nucleus</location>
    </subcellularLocation>
</comment>
<sequence length="1154" mass="126617">MLPSMDHARSSGQQKEQQRLSSTPDLYEVNGTVLGSQPLDRKHHTALVETHHQFISQTPTPDPFDHVGGRSDGARPPLGHTSGNAQQQHHYHHHHHHHHNRPRPEASLAGHHDLTAICFNGTTESPASWVPIAESLSSHGSALGPSPMLSAASSFSARSSIQSLQLHRPQPVRHQQNAADAERHGAMPSSLGVEINPIYEWPAFLEYRRKQSEKGPDDRMGQKWPIERELAFIDALLLIAPIGRRKYQMSSQQDGYGGGSNEQFGRNMLLSEYLWIRCFRQNLAPGVPEPMREWKEDKDENGNLYRDKNGKPKPKVRHHEHYSPRKMVSSHLQVIKAFFRNHPSLYTLFPTQERLRDGDEPEGIQAENLKADPVLLALREKRMPEERPNYAYWSWVLAADQRVHLRPSQCWICVSARTVRYVPDEARGGGQAYNTVTGERLDQAQFPHLGKNLRRDEWPRAATGITGPLLHEYTQAVKQEAGGSAHAMRRDWAHDFPLLHGPLDRALREKVNDIFHCHVVLDVHGGDLPAGSELNSWVEVTIQQPGLHNHDWKVRTLLSRPAELCQDGVAGAEDDPASDKAFTEVVNPSGHVLNCKLAGTGGCDCVHGRQRPEIDVNPPAHELAIMLKELSRYPAHAFTGLVGDSGEGAVRGSAEWLKQEKETEIKKKKKKGKRPSVGNSRQSTAAASKRAEECGGEDDADDDDDTNTENKFRKYLPDGPDRDTPTQMALAKRVAMMQELWSQEQPRPGMAGGQPAPWVRRGVILWTFATAYQVKEESSKLAVTKQDGATSWRFLTPIDPYSAEHRSRAILTGEQIAARAAAAAAADEGGALTTTTTPVHGMGASSATGMHRNQIMSPDPGFQQHMNASMNENFAVATAWPGADASSAAELAMAGQQQQQQHGPAAYARHSYHHHHHHHQQQRRPPHHTAPSYYGPVLGGMSNVGGGLTTPPPAPPTLVSSSYGHGSVAPVAQIPPSSLAQLTTSSMAPNISFMSTSSAADSAVDSAVDPFLSSSLSGYGWDAAPHGMPAADMDGGSASSQWSVHGVGGGGTAAAASVVGGPHHHPSSPWDAVPQRYQQATTQQLQHSQSVNRTVRPLKRARQDDDGDSQGLYAVMGPRLSYPRLESYASVADAKYVEEHEEDSPVWLKNEFEK</sequence>
<dbReference type="InterPro" id="IPR050937">
    <property type="entry name" value="TEC1_TEAD_TF"/>
</dbReference>
<reference evidence="11" key="1">
    <citation type="submission" date="2010-07" db="EMBL/GenBank/DDBJ databases">
        <title>The genome sequence of Gaeumannomyces graminis var. tritici strain R3-111a-1.</title>
        <authorList>
            <consortium name="The Broad Institute Genome Sequencing Platform"/>
            <person name="Ma L.-J."/>
            <person name="Dead R."/>
            <person name="Young S."/>
            <person name="Zeng Q."/>
            <person name="Koehrsen M."/>
            <person name="Alvarado L."/>
            <person name="Berlin A."/>
            <person name="Chapman S.B."/>
            <person name="Chen Z."/>
            <person name="Freedman E."/>
            <person name="Gellesch M."/>
            <person name="Goldberg J."/>
            <person name="Griggs A."/>
            <person name="Gujja S."/>
            <person name="Heilman E.R."/>
            <person name="Heiman D."/>
            <person name="Hepburn T."/>
            <person name="Howarth C."/>
            <person name="Jen D."/>
            <person name="Larson L."/>
            <person name="Mehta T."/>
            <person name="Neiman D."/>
            <person name="Pearson M."/>
            <person name="Roberts A."/>
            <person name="Saif S."/>
            <person name="Shea T."/>
            <person name="Shenoy N."/>
            <person name="Sisk P."/>
            <person name="Stolte C."/>
            <person name="Sykes S."/>
            <person name="Walk T."/>
            <person name="White J."/>
            <person name="Yandava C."/>
            <person name="Haas B."/>
            <person name="Nusbaum C."/>
            <person name="Birren B."/>
        </authorList>
    </citation>
    <scope>NUCLEOTIDE SEQUENCE [LARGE SCALE GENOMIC DNA]</scope>
    <source>
        <strain evidence="11">R3-111a-1</strain>
    </source>
</reference>
<feature type="DNA-binding region" description="TEA" evidence="6">
    <location>
        <begin position="217"/>
        <end position="301"/>
    </location>
</feature>
<keyword evidence="11" id="KW-1185">Reference proteome</keyword>
<proteinExistence type="inferred from homology"/>
<feature type="compositionally biased region" description="Acidic residues" evidence="7">
    <location>
        <begin position="694"/>
        <end position="707"/>
    </location>
</feature>
<dbReference type="Gene3D" id="6.10.20.40">
    <property type="entry name" value="TEA/ATTS domain"/>
    <property type="match status" value="1"/>
</dbReference>
<organism evidence="9">
    <name type="scientific">Gaeumannomyces tritici (strain R3-111a-1)</name>
    <name type="common">Wheat and barley take-all root rot fungus</name>
    <name type="synonym">Gaeumannomyces graminis var. tritici</name>
    <dbReference type="NCBI Taxonomy" id="644352"/>
    <lineage>
        <taxon>Eukaryota</taxon>
        <taxon>Fungi</taxon>
        <taxon>Dikarya</taxon>
        <taxon>Ascomycota</taxon>
        <taxon>Pezizomycotina</taxon>
        <taxon>Sordariomycetes</taxon>
        <taxon>Sordariomycetidae</taxon>
        <taxon>Magnaporthales</taxon>
        <taxon>Magnaporthaceae</taxon>
        <taxon>Gaeumannomyces</taxon>
    </lineage>
</organism>
<dbReference type="HOGENOM" id="CLU_276083_0_0_1"/>
<reference evidence="9" key="2">
    <citation type="submission" date="2010-07" db="EMBL/GenBank/DDBJ databases">
        <authorList>
            <consortium name="The Broad Institute Genome Sequencing Platform"/>
            <consortium name="Broad Institute Genome Sequencing Center for Infectious Disease"/>
            <person name="Ma L.-J."/>
            <person name="Dead R."/>
            <person name="Young S."/>
            <person name="Zeng Q."/>
            <person name="Koehrsen M."/>
            <person name="Alvarado L."/>
            <person name="Berlin A."/>
            <person name="Chapman S.B."/>
            <person name="Chen Z."/>
            <person name="Freedman E."/>
            <person name="Gellesch M."/>
            <person name="Goldberg J."/>
            <person name="Griggs A."/>
            <person name="Gujja S."/>
            <person name="Heilman E.R."/>
            <person name="Heiman D."/>
            <person name="Hepburn T."/>
            <person name="Howarth C."/>
            <person name="Jen D."/>
            <person name="Larson L."/>
            <person name="Mehta T."/>
            <person name="Neiman D."/>
            <person name="Pearson M."/>
            <person name="Roberts A."/>
            <person name="Saif S."/>
            <person name="Shea T."/>
            <person name="Shenoy N."/>
            <person name="Sisk P."/>
            <person name="Stolte C."/>
            <person name="Sykes S."/>
            <person name="Walk T."/>
            <person name="White J."/>
            <person name="Yandava C."/>
            <person name="Haas B."/>
            <person name="Nusbaum C."/>
            <person name="Birren B."/>
        </authorList>
    </citation>
    <scope>NUCLEOTIDE SEQUENCE</scope>
    <source>
        <strain evidence="9">R3-111a-1</strain>
    </source>
</reference>
<feature type="region of interest" description="Disordered" evidence="7">
    <location>
        <begin position="888"/>
        <end position="936"/>
    </location>
</feature>
<dbReference type="GO" id="GO:0000981">
    <property type="term" value="F:DNA-binding transcription factor activity, RNA polymerase II-specific"/>
    <property type="evidence" value="ECO:0007669"/>
    <property type="project" value="TreeGrafter"/>
</dbReference>
<dbReference type="EMBL" id="GL385396">
    <property type="protein sequence ID" value="EJT78861.1"/>
    <property type="molecule type" value="Genomic_DNA"/>
</dbReference>
<feature type="region of interest" description="Disordered" evidence="7">
    <location>
        <begin position="1083"/>
        <end position="1114"/>
    </location>
</feature>
<dbReference type="Pfam" id="PF01285">
    <property type="entry name" value="TEA"/>
    <property type="match status" value="1"/>
</dbReference>
<feature type="region of interest" description="Disordered" evidence="7">
    <location>
        <begin position="661"/>
        <end position="725"/>
    </location>
</feature>
<dbReference type="GO" id="GO:0005634">
    <property type="term" value="C:nucleus"/>
    <property type="evidence" value="ECO:0007669"/>
    <property type="project" value="UniProtKB-SubCell"/>
</dbReference>
<accession>J3NRQ5</accession>
<evidence type="ECO:0000259" key="8">
    <source>
        <dbReference type="PROSITE" id="PS51088"/>
    </source>
</evidence>
<dbReference type="RefSeq" id="XP_009220006.1">
    <property type="nucleotide sequence ID" value="XM_009221742.1"/>
</dbReference>
<evidence type="ECO:0000313" key="9">
    <source>
        <dbReference type="EMBL" id="EJT78861.1"/>
    </source>
</evidence>
<dbReference type="InterPro" id="IPR000818">
    <property type="entry name" value="TEA/ATTS_dom"/>
</dbReference>
<dbReference type="AlphaFoldDB" id="J3NRQ5"/>
<name>J3NRQ5_GAET3</name>
<comment type="similarity">
    <text evidence="2">Belongs to the TEC1 family.</text>
</comment>
<evidence type="ECO:0000256" key="6">
    <source>
        <dbReference type="PROSITE-ProRule" id="PRU00505"/>
    </source>
</evidence>
<feature type="compositionally biased region" description="Basic residues" evidence="7">
    <location>
        <begin position="311"/>
        <end position="320"/>
    </location>
</feature>
<evidence type="ECO:0000256" key="2">
    <source>
        <dbReference type="ARBA" id="ARBA00008421"/>
    </source>
</evidence>
<dbReference type="InterPro" id="IPR038096">
    <property type="entry name" value="TEA/ATTS_sf"/>
</dbReference>
<dbReference type="STRING" id="644352.J3NRQ5"/>
<reference evidence="10" key="5">
    <citation type="submission" date="2018-04" db="UniProtKB">
        <authorList>
            <consortium name="EnsemblFungi"/>
        </authorList>
    </citation>
    <scope>IDENTIFICATION</scope>
    <source>
        <strain evidence="10">R3-111a-1</strain>
    </source>
</reference>
<feature type="compositionally biased region" description="Basic and acidic residues" evidence="7">
    <location>
        <begin position="297"/>
        <end position="310"/>
    </location>
</feature>
<feature type="region of interest" description="Disordered" evidence="7">
    <location>
        <begin position="51"/>
        <end position="107"/>
    </location>
</feature>
<reference evidence="10" key="4">
    <citation type="journal article" date="2015" name="G3 (Bethesda)">
        <title>Genome sequences of three phytopathogenic species of the Magnaporthaceae family of fungi.</title>
        <authorList>
            <person name="Okagaki L.H."/>
            <person name="Nunes C.C."/>
            <person name="Sailsbery J."/>
            <person name="Clay B."/>
            <person name="Brown D."/>
            <person name="John T."/>
            <person name="Oh Y."/>
            <person name="Young N."/>
            <person name="Fitzgerald M."/>
            <person name="Haas B.J."/>
            <person name="Zeng Q."/>
            <person name="Young S."/>
            <person name="Adiconis X."/>
            <person name="Fan L."/>
            <person name="Levin J.Z."/>
            <person name="Mitchell T.K."/>
            <person name="Okubara P.A."/>
            <person name="Farman M.L."/>
            <person name="Kohn L.M."/>
            <person name="Birren B."/>
            <person name="Ma L.-J."/>
            <person name="Dean R.A."/>
        </authorList>
    </citation>
    <scope>NUCLEOTIDE SEQUENCE</scope>
    <source>
        <strain evidence="10">R3-111a-1</strain>
    </source>
</reference>
<gene>
    <name evidence="10" type="primary">20344413</name>
    <name evidence="9" type="ORF">GGTG_03955</name>
</gene>
<dbReference type="Proteomes" id="UP000006039">
    <property type="component" value="Unassembled WGS sequence"/>
</dbReference>
<feature type="compositionally biased region" description="Basic and acidic residues" evidence="7">
    <location>
        <begin position="63"/>
        <end position="73"/>
    </location>
</feature>
<evidence type="ECO:0000256" key="1">
    <source>
        <dbReference type="ARBA" id="ARBA00004123"/>
    </source>
</evidence>
<keyword evidence="5" id="KW-0539">Nucleus</keyword>
<evidence type="ECO:0000313" key="11">
    <source>
        <dbReference type="Proteomes" id="UP000006039"/>
    </source>
</evidence>
<evidence type="ECO:0000313" key="10">
    <source>
        <dbReference type="EnsemblFungi" id="EJT78861"/>
    </source>
</evidence>
<evidence type="ECO:0000256" key="3">
    <source>
        <dbReference type="ARBA" id="ARBA00023015"/>
    </source>
</evidence>
<feature type="compositionally biased region" description="Basic residues" evidence="7">
    <location>
        <begin position="89"/>
        <end position="101"/>
    </location>
</feature>
<keyword evidence="3" id="KW-0805">Transcription regulation</keyword>
<dbReference type="PANTHER" id="PTHR11834">
    <property type="entry name" value="TRANSCRIPTIONAL ENHANCER FACTOR TEF RELATED"/>
    <property type="match status" value="1"/>
</dbReference>
<feature type="compositionally biased region" description="Polar residues" evidence="7">
    <location>
        <begin position="10"/>
        <end position="24"/>
    </location>
</feature>
<dbReference type="GO" id="GO:0005667">
    <property type="term" value="C:transcription regulator complex"/>
    <property type="evidence" value="ECO:0007669"/>
    <property type="project" value="TreeGrafter"/>
</dbReference>
<feature type="region of interest" description="Disordered" evidence="7">
    <location>
        <begin position="1"/>
        <end position="31"/>
    </location>
</feature>
<dbReference type="PANTHER" id="PTHR11834:SF0">
    <property type="entry name" value="PROTEIN SCALLOPED"/>
    <property type="match status" value="1"/>
</dbReference>
<dbReference type="PROSITE" id="PS51088">
    <property type="entry name" value="TEA_2"/>
    <property type="match status" value="1"/>
</dbReference>
<feature type="domain" description="TEA" evidence="8">
    <location>
        <begin position="217"/>
        <end position="301"/>
    </location>
</feature>
<evidence type="ECO:0000256" key="5">
    <source>
        <dbReference type="ARBA" id="ARBA00023242"/>
    </source>
</evidence>
<feature type="compositionally biased region" description="Low complexity" evidence="7">
    <location>
        <begin position="888"/>
        <end position="909"/>
    </location>
</feature>
<dbReference type="eggNOG" id="KOG0110">
    <property type="taxonomic scope" value="Eukaryota"/>
</dbReference>